<dbReference type="SMART" id="SM00228">
    <property type="entry name" value="PDZ"/>
    <property type="match status" value="1"/>
</dbReference>
<proteinExistence type="inferred from homology"/>
<gene>
    <name evidence="7" type="ORF">IAB74_09345</name>
</gene>
<keyword evidence="2" id="KW-0645">Protease</keyword>
<dbReference type="InterPro" id="IPR004447">
    <property type="entry name" value="Peptidase_S41A"/>
</dbReference>
<dbReference type="InterPro" id="IPR005151">
    <property type="entry name" value="Tail-specific_protease"/>
</dbReference>
<reference evidence="7" key="1">
    <citation type="submission" date="2020-10" db="EMBL/GenBank/DDBJ databases">
        <authorList>
            <person name="Gilroy R."/>
        </authorList>
    </citation>
    <scope>NUCLEOTIDE SEQUENCE</scope>
    <source>
        <strain evidence="7">13361</strain>
    </source>
</reference>
<dbReference type="CDD" id="cd07560">
    <property type="entry name" value="Peptidase_S41_CPP"/>
    <property type="match status" value="1"/>
</dbReference>
<evidence type="ECO:0000256" key="2">
    <source>
        <dbReference type="ARBA" id="ARBA00022670"/>
    </source>
</evidence>
<name>A0A9D0Z3Q6_9FIRM</name>
<dbReference type="GO" id="GO:0007165">
    <property type="term" value="P:signal transduction"/>
    <property type="evidence" value="ECO:0007669"/>
    <property type="project" value="TreeGrafter"/>
</dbReference>
<dbReference type="CDD" id="cd06782">
    <property type="entry name" value="cpPDZ_CPP-like"/>
    <property type="match status" value="1"/>
</dbReference>
<feature type="transmembrane region" description="Helical" evidence="5">
    <location>
        <begin position="7"/>
        <end position="29"/>
    </location>
</feature>
<evidence type="ECO:0000256" key="5">
    <source>
        <dbReference type="SAM" id="Phobius"/>
    </source>
</evidence>
<dbReference type="EMBL" id="DVFK01000120">
    <property type="protein sequence ID" value="HIQ68696.1"/>
    <property type="molecule type" value="Genomic_DNA"/>
</dbReference>
<dbReference type="Proteomes" id="UP000886796">
    <property type="component" value="Unassembled WGS sequence"/>
</dbReference>
<dbReference type="SUPFAM" id="SSF52096">
    <property type="entry name" value="ClpP/crotonase"/>
    <property type="match status" value="1"/>
</dbReference>
<evidence type="ECO:0000256" key="4">
    <source>
        <dbReference type="ARBA" id="ARBA00022825"/>
    </source>
</evidence>
<dbReference type="Pfam" id="PF13180">
    <property type="entry name" value="PDZ_2"/>
    <property type="match status" value="1"/>
</dbReference>
<dbReference type="SMART" id="SM00245">
    <property type="entry name" value="TSPc"/>
    <property type="match status" value="1"/>
</dbReference>
<dbReference type="AlphaFoldDB" id="A0A9D0Z3Q6"/>
<dbReference type="InterPro" id="IPR029045">
    <property type="entry name" value="ClpP/crotonase-like_dom_sf"/>
</dbReference>
<dbReference type="InterPro" id="IPR036034">
    <property type="entry name" value="PDZ_sf"/>
</dbReference>
<dbReference type="GO" id="GO:0008236">
    <property type="term" value="F:serine-type peptidase activity"/>
    <property type="evidence" value="ECO:0007669"/>
    <property type="project" value="UniProtKB-KW"/>
</dbReference>
<evidence type="ECO:0000256" key="3">
    <source>
        <dbReference type="ARBA" id="ARBA00022801"/>
    </source>
</evidence>
<evidence type="ECO:0000313" key="8">
    <source>
        <dbReference type="Proteomes" id="UP000886796"/>
    </source>
</evidence>
<accession>A0A9D0Z3Q6</accession>
<sequence length="401" mass="42846">MKNSKKVLKIVGITASYILAVAVGGFISLCLATGWVPFFGGLGPGIGQSKLEELENIILQKYIDGADATALEDAAAEAMVKATGDRWSYYIPADQYDQVMEGKNNAYVGIGITITPTQDGTGLEILKLEPEGPAKEAGILPGDILTAVEGQKVKDLGTNGASDLIRGEPGTFVNVEVLRDGEPLSFSVERRQIQEKVATYEMLPDNVGYIKIVNFNTNCAKDTIAAVDALMEQGAESLVFDVRFNPGGYTSELVEVLDYLLPEGPLFRGVDYLGSETLDESDADCIELPMAVLVNGESYSAAEFFAAALQEYDWATVVGQPTVGKSNFQYTLRLKDGSAVALSTGHYFTPNGVNLTEAGGLTPDVISQVDEETAAKIYSDLLEPAEDPQLQDALSALKSGK</sequence>
<evidence type="ECO:0000259" key="6">
    <source>
        <dbReference type="PROSITE" id="PS50106"/>
    </source>
</evidence>
<evidence type="ECO:0000256" key="1">
    <source>
        <dbReference type="ARBA" id="ARBA00009179"/>
    </source>
</evidence>
<keyword evidence="5" id="KW-0472">Membrane</keyword>
<dbReference type="Gene3D" id="2.30.42.10">
    <property type="match status" value="1"/>
</dbReference>
<dbReference type="PANTHER" id="PTHR32060">
    <property type="entry name" value="TAIL-SPECIFIC PROTEASE"/>
    <property type="match status" value="1"/>
</dbReference>
<feature type="domain" description="PDZ" evidence="6">
    <location>
        <begin position="98"/>
        <end position="166"/>
    </location>
</feature>
<reference evidence="7" key="2">
    <citation type="journal article" date="2021" name="PeerJ">
        <title>Extensive microbial diversity within the chicken gut microbiome revealed by metagenomics and culture.</title>
        <authorList>
            <person name="Gilroy R."/>
            <person name="Ravi A."/>
            <person name="Getino M."/>
            <person name="Pursley I."/>
            <person name="Horton D.L."/>
            <person name="Alikhan N.F."/>
            <person name="Baker D."/>
            <person name="Gharbi K."/>
            <person name="Hall N."/>
            <person name="Watson M."/>
            <person name="Adriaenssens E.M."/>
            <person name="Foster-Nyarko E."/>
            <person name="Jarju S."/>
            <person name="Secka A."/>
            <person name="Antonio M."/>
            <person name="Oren A."/>
            <person name="Chaudhuri R.R."/>
            <person name="La Ragione R."/>
            <person name="Hildebrand F."/>
            <person name="Pallen M.J."/>
        </authorList>
    </citation>
    <scope>NUCLEOTIDE SEQUENCE</scope>
    <source>
        <strain evidence="7">13361</strain>
    </source>
</reference>
<comment type="caution">
    <text evidence="7">The sequence shown here is derived from an EMBL/GenBank/DDBJ whole genome shotgun (WGS) entry which is preliminary data.</text>
</comment>
<dbReference type="PROSITE" id="PS50106">
    <property type="entry name" value="PDZ"/>
    <property type="match status" value="1"/>
</dbReference>
<keyword evidence="5" id="KW-1133">Transmembrane helix</keyword>
<dbReference type="GO" id="GO:0006508">
    <property type="term" value="P:proteolysis"/>
    <property type="evidence" value="ECO:0007669"/>
    <property type="project" value="UniProtKB-KW"/>
</dbReference>
<dbReference type="Gene3D" id="3.30.750.44">
    <property type="match status" value="1"/>
</dbReference>
<keyword evidence="4" id="KW-0720">Serine protease</keyword>
<organism evidence="7 8">
    <name type="scientific">Candidatus Faecousia excrementigallinarum</name>
    <dbReference type="NCBI Taxonomy" id="2840806"/>
    <lineage>
        <taxon>Bacteria</taxon>
        <taxon>Bacillati</taxon>
        <taxon>Bacillota</taxon>
        <taxon>Clostridia</taxon>
        <taxon>Eubacteriales</taxon>
        <taxon>Oscillospiraceae</taxon>
        <taxon>Faecousia</taxon>
    </lineage>
</organism>
<dbReference type="PANTHER" id="PTHR32060:SF30">
    <property type="entry name" value="CARBOXY-TERMINAL PROCESSING PROTEASE CTPA"/>
    <property type="match status" value="1"/>
</dbReference>
<dbReference type="Pfam" id="PF03572">
    <property type="entry name" value="Peptidase_S41"/>
    <property type="match status" value="1"/>
</dbReference>
<dbReference type="GO" id="GO:0004175">
    <property type="term" value="F:endopeptidase activity"/>
    <property type="evidence" value="ECO:0007669"/>
    <property type="project" value="TreeGrafter"/>
</dbReference>
<evidence type="ECO:0000313" key="7">
    <source>
        <dbReference type="EMBL" id="HIQ68696.1"/>
    </source>
</evidence>
<dbReference type="InterPro" id="IPR001478">
    <property type="entry name" value="PDZ"/>
</dbReference>
<dbReference type="SUPFAM" id="SSF50156">
    <property type="entry name" value="PDZ domain-like"/>
    <property type="match status" value="1"/>
</dbReference>
<keyword evidence="3" id="KW-0378">Hydrolase</keyword>
<comment type="similarity">
    <text evidence="1">Belongs to the peptidase S41A family.</text>
</comment>
<dbReference type="GO" id="GO:0030288">
    <property type="term" value="C:outer membrane-bounded periplasmic space"/>
    <property type="evidence" value="ECO:0007669"/>
    <property type="project" value="TreeGrafter"/>
</dbReference>
<keyword evidence="5" id="KW-0812">Transmembrane</keyword>
<protein>
    <submittedName>
        <fullName evidence="7">PDZ domain-containing protein</fullName>
    </submittedName>
</protein>
<dbReference type="Gene3D" id="3.90.226.10">
    <property type="entry name" value="2-enoyl-CoA Hydratase, Chain A, domain 1"/>
    <property type="match status" value="1"/>
</dbReference>